<protein>
    <submittedName>
        <fullName evidence="1">Uncharacterized protein</fullName>
    </submittedName>
</protein>
<accession>A0A9P4K2J9</accession>
<evidence type="ECO:0000313" key="1">
    <source>
        <dbReference type="EMBL" id="KAF2261774.1"/>
    </source>
</evidence>
<proteinExistence type="predicted"/>
<sequence length="155" mass="18708">ISSYTLVQPRFELGPRRRVREVEQRQEADELIRRLVTQELEKGVIHGYGREYPYTRFWQCGHIIVQDRLFQGYRTINLEAVEHRKRDLQRHRGEHIVPSNFIRSVNVHSKLKPYSIEIYACIDAYSRYIVWMYVGFSEPELQFEEYYLYGTSTED</sequence>
<evidence type="ECO:0000313" key="2">
    <source>
        <dbReference type="Proteomes" id="UP000800093"/>
    </source>
</evidence>
<gene>
    <name evidence="1" type="ORF">CC78DRAFT_469395</name>
</gene>
<dbReference type="OrthoDB" id="3780939at2759"/>
<dbReference type="AlphaFoldDB" id="A0A9P4K2J9"/>
<name>A0A9P4K2J9_9PLEO</name>
<organism evidence="1 2">
    <name type="scientific">Lojkania enalia</name>
    <dbReference type="NCBI Taxonomy" id="147567"/>
    <lineage>
        <taxon>Eukaryota</taxon>
        <taxon>Fungi</taxon>
        <taxon>Dikarya</taxon>
        <taxon>Ascomycota</taxon>
        <taxon>Pezizomycotina</taxon>
        <taxon>Dothideomycetes</taxon>
        <taxon>Pleosporomycetidae</taxon>
        <taxon>Pleosporales</taxon>
        <taxon>Pleosporales incertae sedis</taxon>
        <taxon>Lojkania</taxon>
    </lineage>
</organism>
<dbReference type="PANTHER" id="PTHR46177:SF1">
    <property type="entry name" value="INTEGRASE CATALYTIC DOMAIN-CONTAINING PROTEIN"/>
    <property type="match status" value="1"/>
</dbReference>
<comment type="caution">
    <text evidence="1">The sequence shown here is derived from an EMBL/GenBank/DDBJ whole genome shotgun (WGS) entry which is preliminary data.</text>
</comment>
<dbReference type="EMBL" id="ML986650">
    <property type="protein sequence ID" value="KAF2261774.1"/>
    <property type="molecule type" value="Genomic_DNA"/>
</dbReference>
<feature type="non-terminal residue" evidence="1">
    <location>
        <position position="1"/>
    </location>
</feature>
<keyword evidence="2" id="KW-1185">Reference proteome</keyword>
<dbReference type="PANTHER" id="PTHR46177">
    <property type="entry name" value="INTEGRASE CATALYTIC DOMAIN-CONTAINING PROTEIN"/>
    <property type="match status" value="1"/>
</dbReference>
<dbReference type="Proteomes" id="UP000800093">
    <property type="component" value="Unassembled WGS sequence"/>
</dbReference>
<reference evidence="2" key="1">
    <citation type="journal article" date="2020" name="Stud. Mycol.">
        <title>101 Dothideomycetes genomes: A test case for predicting lifestyles and emergence of pathogens.</title>
        <authorList>
            <person name="Haridas S."/>
            <person name="Albert R."/>
            <person name="Binder M."/>
            <person name="Bloem J."/>
            <person name="LaButti K."/>
            <person name="Salamov A."/>
            <person name="Andreopoulos B."/>
            <person name="Baker S."/>
            <person name="Barry K."/>
            <person name="Bills G."/>
            <person name="Bluhm B."/>
            <person name="Cannon C."/>
            <person name="Castanera R."/>
            <person name="Culley D."/>
            <person name="Daum C."/>
            <person name="Ezra D."/>
            <person name="Gonzalez J."/>
            <person name="Henrissat B."/>
            <person name="Kuo A."/>
            <person name="Liang C."/>
            <person name="Lipzen A."/>
            <person name="Lutzoni F."/>
            <person name="Magnuson J."/>
            <person name="Mondo S."/>
            <person name="Nolan M."/>
            <person name="Ohm R."/>
            <person name="Pangilinan J."/>
            <person name="Park H.-J."/>
            <person name="Ramirez L."/>
            <person name="Alfaro M."/>
            <person name="Sun H."/>
            <person name="Tritt A."/>
            <person name="Yoshinaga Y."/>
            <person name="Zwiers L.-H."/>
            <person name="Turgeon B."/>
            <person name="Goodwin S."/>
            <person name="Spatafora J."/>
            <person name="Crous P."/>
            <person name="Grigoriev I."/>
        </authorList>
    </citation>
    <scope>NUCLEOTIDE SEQUENCE [LARGE SCALE GENOMIC DNA]</scope>
    <source>
        <strain evidence="2">CBS 304.66</strain>
    </source>
</reference>